<dbReference type="SMART" id="SM00020">
    <property type="entry name" value="Tryp_SPc"/>
    <property type="match status" value="1"/>
</dbReference>
<dbReference type="InParanoid" id="A0A1B1AG04"/>
<dbReference type="PROSITE" id="PS50240">
    <property type="entry name" value="TRYPSIN_DOM"/>
    <property type="match status" value="1"/>
</dbReference>
<keyword evidence="1" id="KW-0732">Signal</keyword>
<sequence>MSHQRQGAKPEPSGGNDACRWANDNECDEPNIGTGACSAGTDRSDCARIISGREDDSCRWARDGECDEPNFGTGACVQGTDRTDCGDIAWMRNQTDACETAFNGVCEDSGRGAGSCAPRTDRSDCFGRQRPMSINDHFFGNDDRVLVPVSEAPWRYMGTLHMDGGGTCSATLIARDVIATAAHCISSEERVNAAARFDSADGAQSARAIAYLIDPNFNYRRFSTTDEIDGLDWALLRLDRPLGDIYGHATVRSITGAGRPLSTELMQAGYSWDTGGHLSGNLRCRMITMHPDNTFAHECDTTRGDSGSGFLVRNGASFDLVGVDSNFRSQRGGPFIYIAVSAASFATRAPDFIAGRTGVNLANASAPPVKILP</sequence>
<gene>
    <name evidence="4" type="ORF">ATE48_05925</name>
</gene>
<reference evidence="4 5" key="1">
    <citation type="submission" date="2015-11" db="EMBL/GenBank/DDBJ databases">
        <title>Whole-Genome Sequence of Candidatus Oderbacter manganicum from the National Park Lower Oder Valley, Germany.</title>
        <authorList>
            <person name="Braun B."/>
            <person name="Liere K."/>
            <person name="Szewzyk U."/>
        </authorList>
    </citation>
    <scope>NUCLEOTIDE SEQUENCE [LARGE SCALE GENOMIC DNA]</scope>
    <source>
        <strain evidence="4 5">OTSz_A_272</strain>
    </source>
</reference>
<evidence type="ECO:0000256" key="1">
    <source>
        <dbReference type="ARBA" id="ARBA00022729"/>
    </source>
</evidence>
<organism evidence="4 5">
    <name type="scientific">Candidatus Viadribacter manganicus</name>
    <dbReference type="NCBI Taxonomy" id="1759059"/>
    <lineage>
        <taxon>Bacteria</taxon>
        <taxon>Pseudomonadati</taxon>
        <taxon>Pseudomonadota</taxon>
        <taxon>Alphaproteobacteria</taxon>
        <taxon>Hyphomonadales</taxon>
        <taxon>Hyphomonadaceae</taxon>
        <taxon>Candidatus Viadribacter</taxon>
    </lineage>
</organism>
<dbReference type="InterPro" id="IPR043504">
    <property type="entry name" value="Peptidase_S1_PA_chymotrypsin"/>
</dbReference>
<accession>A0A1B1AG04</accession>
<feature type="region of interest" description="Disordered" evidence="2">
    <location>
        <begin position="1"/>
        <end position="20"/>
    </location>
</feature>
<dbReference type="AlphaFoldDB" id="A0A1B1AG04"/>
<dbReference type="GO" id="GO:0006508">
    <property type="term" value="P:proteolysis"/>
    <property type="evidence" value="ECO:0007669"/>
    <property type="project" value="InterPro"/>
</dbReference>
<evidence type="ECO:0000313" key="5">
    <source>
        <dbReference type="Proteomes" id="UP000092498"/>
    </source>
</evidence>
<proteinExistence type="predicted"/>
<dbReference type="PANTHER" id="PTHR15462:SF8">
    <property type="entry name" value="SERINE PROTEASE"/>
    <property type="match status" value="1"/>
</dbReference>
<dbReference type="PANTHER" id="PTHR15462">
    <property type="entry name" value="SERINE PROTEASE"/>
    <property type="match status" value="1"/>
</dbReference>
<feature type="domain" description="Peptidase S1" evidence="3">
    <location>
        <begin position="138"/>
        <end position="358"/>
    </location>
</feature>
<name>A0A1B1AG04_9PROT</name>
<dbReference type="EMBL" id="CP013244">
    <property type="protein sequence ID" value="ANP45487.1"/>
    <property type="molecule type" value="Genomic_DNA"/>
</dbReference>
<dbReference type="InterPro" id="IPR009003">
    <property type="entry name" value="Peptidase_S1_PA"/>
</dbReference>
<dbReference type="Pfam" id="PF00089">
    <property type="entry name" value="Trypsin"/>
    <property type="match status" value="1"/>
</dbReference>
<dbReference type="InterPro" id="IPR001254">
    <property type="entry name" value="Trypsin_dom"/>
</dbReference>
<keyword evidence="5" id="KW-1185">Reference proteome</keyword>
<evidence type="ECO:0000259" key="3">
    <source>
        <dbReference type="PROSITE" id="PS50240"/>
    </source>
</evidence>
<dbReference type="KEGG" id="cbot:ATE48_05925"/>
<dbReference type="SUPFAM" id="SSF50494">
    <property type="entry name" value="Trypsin-like serine proteases"/>
    <property type="match status" value="1"/>
</dbReference>
<dbReference type="STRING" id="1759059.ATE48_05925"/>
<evidence type="ECO:0000256" key="2">
    <source>
        <dbReference type="SAM" id="MobiDB-lite"/>
    </source>
</evidence>
<dbReference type="GO" id="GO:0004252">
    <property type="term" value="F:serine-type endopeptidase activity"/>
    <property type="evidence" value="ECO:0007669"/>
    <property type="project" value="InterPro"/>
</dbReference>
<dbReference type="Gene3D" id="2.40.10.10">
    <property type="entry name" value="Trypsin-like serine proteases"/>
    <property type="match status" value="2"/>
</dbReference>
<dbReference type="InterPro" id="IPR050966">
    <property type="entry name" value="Glutamyl_endopeptidase"/>
</dbReference>
<dbReference type="Proteomes" id="UP000092498">
    <property type="component" value="Chromosome"/>
</dbReference>
<evidence type="ECO:0000313" key="4">
    <source>
        <dbReference type="EMBL" id="ANP45487.1"/>
    </source>
</evidence>
<dbReference type="FunCoup" id="A0A1B1AG04">
    <property type="interactions" value="40"/>
</dbReference>
<protein>
    <recommendedName>
        <fullName evidence="3">Peptidase S1 domain-containing protein</fullName>
    </recommendedName>
</protein>